<reference evidence="1" key="2">
    <citation type="journal article" date="2021" name="J Anim Sci Technol">
        <title>Complete genome sequence of Paenibacillus konkukensis sp. nov. SK3146 as a potential probiotic strain.</title>
        <authorList>
            <person name="Jung H.I."/>
            <person name="Park S."/>
            <person name="Niu K.M."/>
            <person name="Lee S.W."/>
            <person name="Kothari D."/>
            <person name="Yi K.J."/>
            <person name="Kim S.K."/>
        </authorList>
    </citation>
    <scope>NUCLEOTIDE SEQUENCE</scope>
    <source>
        <strain evidence="1">SK3146</strain>
    </source>
</reference>
<proteinExistence type="predicted"/>
<sequence>MNPCRRLAITVCALIAVSGIYESTSMAVARAEETPEQPLLTIIRDTPFYREAEEAAPAGMLGGVQTLRVKETAHESTGNWYKVDTWLGEQWIPQSSAVIEGEVKSVDMKAHTLRVQAMYPAPYASGDASEPIAPQEIHITGKIDNDWYRIDTAAGTPKWLYRPLLLENIKEDPADYDMLLTRQEQLYEIPYLQTAPMTLSPQIVHVLAEWRTGMSGYRHSEIVWYRIRTDQGPRWVLPSEEKIGIRKESQSLTLPTGGYGYRAPETDDSAVWFEPGTVLEASASYGGWFEVKNGTADTVWINPQLSLQRRPLGTEPANVTLRLTGDTAVYRYPGTGGIVHNKGYYAPQEVQSIAKWSGDDQLDWYLFRGMDGDLWVPQPVNPSDRSLVGSWTYYRQGANGGMHGEPFDLTLTRSTYLYSFEPEEAVPLRLSLRNTSEQVLSWPVPLQLQVQIVRLNGDPEEAVLRPEQQEVVWSRKLPALSAPLPNRTDNETIDIEWDQKDRSGQPAAPGKYAARIVPAPAAYRLGEQDNMKVMTQEEMRAVSGEPVVFTLLPGM</sequence>
<protein>
    <submittedName>
        <fullName evidence="1">Uncharacterized protein</fullName>
    </submittedName>
</protein>
<dbReference type="Proteomes" id="UP001057134">
    <property type="component" value="Chromosome"/>
</dbReference>
<dbReference type="EMBL" id="CP027059">
    <property type="protein sequence ID" value="UQZ81350.1"/>
    <property type="molecule type" value="Genomic_DNA"/>
</dbReference>
<reference evidence="1" key="1">
    <citation type="submission" date="2018-02" db="EMBL/GenBank/DDBJ databases">
        <authorList>
            <person name="Kim S.-K."/>
            <person name="Jung H.-I."/>
            <person name="Lee S.-W."/>
        </authorList>
    </citation>
    <scope>NUCLEOTIDE SEQUENCE</scope>
    <source>
        <strain evidence="1">SK3146</strain>
    </source>
</reference>
<keyword evidence="2" id="KW-1185">Reference proteome</keyword>
<evidence type="ECO:0000313" key="2">
    <source>
        <dbReference type="Proteomes" id="UP001057134"/>
    </source>
</evidence>
<name>A0ABY4RH47_9BACL</name>
<gene>
    <name evidence="1" type="ORF">SK3146_00506</name>
</gene>
<organism evidence="1 2">
    <name type="scientific">Paenibacillus konkukensis</name>
    <dbReference type="NCBI Taxonomy" id="2020716"/>
    <lineage>
        <taxon>Bacteria</taxon>
        <taxon>Bacillati</taxon>
        <taxon>Bacillota</taxon>
        <taxon>Bacilli</taxon>
        <taxon>Bacillales</taxon>
        <taxon>Paenibacillaceae</taxon>
        <taxon>Paenibacillus</taxon>
    </lineage>
</organism>
<accession>A0ABY4RH47</accession>
<evidence type="ECO:0000313" key="1">
    <source>
        <dbReference type="EMBL" id="UQZ81350.1"/>
    </source>
</evidence>